<evidence type="ECO:0000313" key="3">
    <source>
        <dbReference type="Proteomes" id="UP000253664"/>
    </source>
</evidence>
<dbReference type="Gene3D" id="3.90.1410.10">
    <property type="entry name" value="set domain protein methyltransferase, domain 1"/>
    <property type="match status" value="1"/>
</dbReference>
<dbReference type="InterPro" id="IPR044429">
    <property type="entry name" value="SETD4_SET"/>
</dbReference>
<dbReference type="PANTHER" id="PTHR13271:SF137">
    <property type="entry name" value="SET DOMAIN-CONTAINING PROTEIN"/>
    <property type="match status" value="1"/>
</dbReference>
<dbReference type="GO" id="GO:0016279">
    <property type="term" value="F:protein-lysine N-methyltransferase activity"/>
    <property type="evidence" value="ECO:0007669"/>
    <property type="project" value="InterPro"/>
</dbReference>
<dbReference type="InterPro" id="IPR001214">
    <property type="entry name" value="SET_dom"/>
</dbReference>
<accession>A0A367L566</accession>
<dbReference type="PROSITE" id="PS50280">
    <property type="entry name" value="SET"/>
    <property type="match status" value="1"/>
</dbReference>
<dbReference type="SUPFAM" id="SSF82199">
    <property type="entry name" value="SET domain"/>
    <property type="match status" value="1"/>
</dbReference>
<dbReference type="InterPro" id="IPR050600">
    <property type="entry name" value="SETD3_SETD6_MTase"/>
</dbReference>
<dbReference type="STRING" id="1330021.A0A367L566"/>
<reference evidence="2 3" key="1">
    <citation type="journal article" date="2015" name="BMC Genomics">
        <title>Insights from the genome of Ophiocordyceps polyrhachis-furcata to pathogenicity and host specificity in insect fungi.</title>
        <authorList>
            <person name="Wichadakul D."/>
            <person name="Kobmoo N."/>
            <person name="Ingsriswang S."/>
            <person name="Tangphatsornruang S."/>
            <person name="Chantasingh D."/>
            <person name="Luangsa-ard J.J."/>
            <person name="Eurwilaichitr L."/>
        </authorList>
    </citation>
    <scope>NUCLEOTIDE SEQUENCE [LARGE SCALE GENOMIC DNA]</scope>
    <source>
        <strain evidence="2 3">BCC 54312</strain>
    </source>
</reference>
<feature type="domain" description="SET" evidence="1">
    <location>
        <begin position="135"/>
        <end position="249"/>
    </location>
</feature>
<dbReference type="CDD" id="cd19177">
    <property type="entry name" value="SET_SETD4"/>
    <property type="match status" value="1"/>
</dbReference>
<name>A0A367L566_9HYPO</name>
<evidence type="ECO:0000259" key="1">
    <source>
        <dbReference type="PROSITE" id="PS50280"/>
    </source>
</evidence>
<comment type="caution">
    <text evidence="2">The sequence shown here is derived from an EMBL/GenBank/DDBJ whole genome shotgun (WGS) entry which is preliminary data.</text>
</comment>
<sequence length="404" mass="45479">MPEPNNIDAVPIMEEKVVVEWATSRGVFIDGIAPRPLSHRGGFGIVATQPIKTSQTVLKVPTVLFRTLDNTPAWISARLQGATVHAILAAWLCLEAVDDVWRAVLPPREDVVASMPLCWCDRLSRLLPSSTEALVRVQRRKFDHDWARVSKAFNDGVEKKGMVVKKEISRADFLYAWILVNSRTFYHTTANTETRLAKEDHMALVPVADLFNHSPDEEQSCSVTFDTQGYTFVASRSYAPGEEVLICYGKHSNDTLLVEYGFTLGEGGAEGPNPYEETCLDAYLCPLLSPAQSLRLEESGFWKRYMLDAETPCYRTVTALRICCLPSHHWPDVLDGSRDEDWDRPVVDARLRPLLIKYETDIRRRLILIDDLDGEVHAQQKASLRSRCIAAQNILLANIARIQS</sequence>
<dbReference type="AlphaFoldDB" id="A0A367L566"/>
<keyword evidence="3" id="KW-1185">Reference proteome</keyword>
<protein>
    <recommendedName>
        <fullName evidence="1">SET domain-containing protein</fullName>
    </recommendedName>
</protein>
<dbReference type="PANTHER" id="PTHR13271">
    <property type="entry name" value="UNCHARACTERIZED PUTATIVE METHYLTRANSFERASE"/>
    <property type="match status" value="1"/>
</dbReference>
<dbReference type="EMBL" id="LKCN02000014">
    <property type="protein sequence ID" value="RCI09576.1"/>
    <property type="molecule type" value="Genomic_DNA"/>
</dbReference>
<dbReference type="OrthoDB" id="441812at2759"/>
<proteinExistence type="predicted"/>
<dbReference type="Pfam" id="PF00856">
    <property type="entry name" value="SET"/>
    <property type="match status" value="1"/>
</dbReference>
<gene>
    <name evidence="2" type="ORF">L249_3905</name>
</gene>
<dbReference type="Proteomes" id="UP000253664">
    <property type="component" value="Unassembled WGS sequence"/>
</dbReference>
<organism evidence="2 3">
    <name type="scientific">Ophiocordyceps polyrhachis-furcata BCC 54312</name>
    <dbReference type="NCBI Taxonomy" id="1330021"/>
    <lineage>
        <taxon>Eukaryota</taxon>
        <taxon>Fungi</taxon>
        <taxon>Dikarya</taxon>
        <taxon>Ascomycota</taxon>
        <taxon>Pezizomycotina</taxon>
        <taxon>Sordariomycetes</taxon>
        <taxon>Hypocreomycetidae</taxon>
        <taxon>Hypocreales</taxon>
        <taxon>Ophiocordycipitaceae</taxon>
        <taxon>Ophiocordyceps</taxon>
    </lineage>
</organism>
<dbReference type="InterPro" id="IPR046341">
    <property type="entry name" value="SET_dom_sf"/>
</dbReference>
<evidence type="ECO:0000313" key="2">
    <source>
        <dbReference type="EMBL" id="RCI09576.1"/>
    </source>
</evidence>